<feature type="region of interest" description="Disordered" evidence="1">
    <location>
        <begin position="716"/>
        <end position="736"/>
    </location>
</feature>
<dbReference type="Pfam" id="PF08448">
    <property type="entry name" value="PAS_4"/>
    <property type="match status" value="1"/>
</dbReference>
<reference evidence="6" key="1">
    <citation type="submission" date="2016-10" db="EMBL/GenBank/DDBJ databases">
        <title>Sequence of Gallionella enrichment culture.</title>
        <authorList>
            <person name="Poehlein A."/>
            <person name="Muehling M."/>
            <person name="Daniel R."/>
        </authorList>
    </citation>
    <scope>NUCLEOTIDE SEQUENCE</scope>
</reference>
<feature type="transmembrane region" description="Helical" evidence="2">
    <location>
        <begin position="229"/>
        <end position="249"/>
    </location>
</feature>
<keyword evidence="6" id="KW-0808">Transferase</keyword>
<evidence type="ECO:0000256" key="1">
    <source>
        <dbReference type="SAM" id="MobiDB-lite"/>
    </source>
</evidence>
<feature type="transmembrane region" description="Helical" evidence="2">
    <location>
        <begin position="128"/>
        <end position="149"/>
    </location>
</feature>
<feature type="transmembrane region" description="Helical" evidence="2">
    <location>
        <begin position="261"/>
        <end position="286"/>
    </location>
</feature>
<comment type="caution">
    <text evidence="6">The sequence shown here is derived from an EMBL/GenBank/DDBJ whole genome shotgun (WGS) entry which is preliminary data.</text>
</comment>
<dbReference type="Pfam" id="PF00990">
    <property type="entry name" value="GGDEF"/>
    <property type="match status" value="1"/>
</dbReference>
<feature type="domain" description="PAC" evidence="4">
    <location>
        <begin position="380"/>
        <end position="432"/>
    </location>
</feature>
<gene>
    <name evidence="6" type="primary">ydaM_14</name>
    <name evidence="6" type="ORF">GALL_227920</name>
</gene>
<dbReference type="EMBL" id="MLJW01000171">
    <property type="protein sequence ID" value="OIQ95205.1"/>
    <property type="molecule type" value="Genomic_DNA"/>
</dbReference>
<dbReference type="InterPro" id="IPR000160">
    <property type="entry name" value="GGDEF_dom"/>
</dbReference>
<feature type="transmembrane region" description="Helical" evidence="2">
    <location>
        <begin position="81"/>
        <end position="102"/>
    </location>
</feature>
<dbReference type="InterPro" id="IPR029787">
    <property type="entry name" value="Nucleotide_cyclase"/>
</dbReference>
<dbReference type="AlphaFoldDB" id="A0A1J5S4D3"/>
<dbReference type="InterPro" id="IPR052155">
    <property type="entry name" value="Biofilm_reg_signaling"/>
</dbReference>
<dbReference type="InterPro" id="IPR000700">
    <property type="entry name" value="PAS-assoc_C"/>
</dbReference>
<dbReference type="GO" id="GO:0052621">
    <property type="term" value="F:diguanylate cyclase activity"/>
    <property type="evidence" value="ECO:0007669"/>
    <property type="project" value="UniProtKB-EC"/>
</dbReference>
<dbReference type="InterPro" id="IPR000014">
    <property type="entry name" value="PAS"/>
</dbReference>
<feature type="domain" description="PAC" evidence="4">
    <location>
        <begin position="507"/>
        <end position="559"/>
    </location>
</feature>
<keyword evidence="2" id="KW-1133">Transmembrane helix</keyword>
<dbReference type="PANTHER" id="PTHR44757">
    <property type="entry name" value="DIGUANYLATE CYCLASE DGCP"/>
    <property type="match status" value="1"/>
</dbReference>
<dbReference type="CDD" id="cd01949">
    <property type="entry name" value="GGDEF"/>
    <property type="match status" value="1"/>
</dbReference>
<keyword evidence="6" id="KW-0548">Nucleotidyltransferase</keyword>
<dbReference type="FunFam" id="3.30.70.270:FF:000001">
    <property type="entry name" value="Diguanylate cyclase domain protein"/>
    <property type="match status" value="1"/>
</dbReference>
<dbReference type="SMART" id="SM00267">
    <property type="entry name" value="GGDEF"/>
    <property type="match status" value="1"/>
</dbReference>
<evidence type="ECO:0000259" key="3">
    <source>
        <dbReference type="PROSITE" id="PS50112"/>
    </source>
</evidence>
<dbReference type="EC" id="2.7.7.65" evidence="6"/>
<evidence type="ECO:0000256" key="2">
    <source>
        <dbReference type="SAM" id="Phobius"/>
    </source>
</evidence>
<dbReference type="SUPFAM" id="SSF55073">
    <property type="entry name" value="Nucleotide cyclase"/>
    <property type="match status" value="1"/>
</dbReference>
<dbReference type="Gene3D" id="3.30.70.270">
    <property type="match status" value="1"/>
</dbReference>
<dbReference type="Gene3D" id="3.30.450.20">
    <property type="entry name" value="PAS domain"/>
    <property type="match status" value="2"/>
</dbReference>
<accession>A0A1J5S4D3</accession>
<evidence type="ECO:0000259" key="5">
    <source>
        <dbReference type="PROSITE" id="PS50887"/>
    </source>
</evidence>
<dbReference type="SMART" id="SM00091">
    <property type="entry name" value="PAS"/>
    <property type="match status" value="2"/>
</dbReference>
<proteinExistence type="predicted"/>
<feature type="transmembrane region" description="Helical" evidence="2">
    <location>
        <begin position="12"/>
        <end position="37"/>
    </location>
</feature>
<organism evidence="6">
    <name type="scientific">mine drainage metagenome</name>
    <dbReference type="NCBI Taxonomy" id="410659"/>
    <lineage>
        <taxon>unclassified sequences</taxon>
        <taxon>metagenomes</taxon>
        <taxon>ecological metagenomes</taxon>
    </lineage>
</organism>
<evidence type="ECO:0000313" key="6">
    <source>
        <dbReference type="EMBL" id="OIQ95205.1"/>
    </source>
</evidence>
<dbReference type="PROSITE" id="PS50113">
    <property type="entry name" value="PAC"/>
    <property type="match status" value="2"/>
</dbReference>
<feature type="domain" description="PAS" evidence="3">
    <location>
        <begin position="302"/>
        <end position="336"/>
    </location>
</feature>
<feature type="domain" description="PAS" evidence="3">
    <location>
        <begin position="433"/>
        <end position="504"/>
    </location>
</feature>
<dbReference type="NCBIfam" id="TIGR00229">
    <property type="entry name" value="sensory_box"/>
    <property type="match status" value="2"/>
</dbReference>
<dbReference type="Pfam" id="PF13426">
    <property type="entry name" value="PAS_9"/>
    <property type="match status" value="1"/>
</dbReference>
<keyword evidence="2" id="KW-0472">Membrane</keyword>
<feature type="transmembrane region" description="Helical" evidence="2">
    <location>
        <begin position="49"/>
        <end position="69"/>
    </location>
</feature>
<feature type="transmembrane region" description="Helical" evidence="2">
    <location>
        <begin position="156"/>
        <end position="177"/>
    </location>
</feature>
<dbReference type="PANTHER" id="PTHR44757:SF2">
    <property type="entry name" value="BIOFILM ARCHITECTURE MAINTENANCE PROTEIN MBAA"/>
    <property type="match status" value="1"/>
</dbReference>
<name>A0A1J5S4D3_9ZZZZ</name>
<keyword evidence="2" id="KW-0812">Transmembrane</keyword>
<protein>
    <submittedName>
        <fullName evidence="6">Putative diguanylate cyclase YdaM</fullName>
        <ecNumber evidence="6">2.7.7.65</ecNumber>
    </submittedName>
</protein>
<dbReference type="InterPro" id="IPR043128">
    <property type="entry name" value="Rev_trsase/Diguanyl_cyclase"/>
</dbReference>
<dbReference type="CDD" id="cd00130">
    <property type="entry name" value="PAS"/>
    <property type="match status" value="1"/>
</dbReference>
<feature type="domain" description="GGDEF" evidence="5">
    <location>
        <begin position="591"/>
        <end position="725"/>
    </location>
</feature>
<dbReference type="SUPFAM" id="SSF55785">
    <property type="entry name" value="PYP-like sensor domain (PAS domain)"/>
    <property type="match status" value="2"/>
</dbReference>
<sequence>MNAPAPRRFHLLFDFVPRAVSVIAATVGALVLIGWVFNLDTLKSVLPGLTIMKANTAVGFILASVALWSIETSSKSGPLRIGTQACAALVMLIGLLTLGEYLSGADFGIDQFLIPETTHFPGDIPGRMAINTALSFAGLGAALLLLGLGQGGQVTVIHALTIGPIILGGSALIGYGYDIEDFLREKLNYTPMSIHAATVFVLLAFGILNARADYPFRRFATSSNPAGVMVRRLLPAAMAFTLATGWLIQRGYRAGYFGETFLLALFTTVSVAGLAALILGIAGTLYDAAVQRESMEHALRENEEQLNTIISILPTGLWVLDAEGKISFSNPAAQRIWAGVSHVELERLGEYKGWRVDSRKPVGAHEWAGARAVEKGETSIEEEIEIECFDGTHKIILNSAVPLRRLDGSIRGAVTINQDITERKRIEDELRRSAKEIEDLYNHAPCGYHSLDENGLFIRMNHTELEWLGYDREEVIGKMRFPDLLTPSGLQIFQENFPVFKERGYVHDLEFELKRKDGTVFPILLSGTAIRDAAGRYVSSRSTLFDLTERKKLERELERQARIDMLTGLNNRHHFFELAEQQFARDRRHGEPLSLLMLDLDNFKSVNDTYGHHVGDAVLQKLSKVCLHTLREIDTIGRLGGEEFAVLLPETSAGQAQEAAERLRLSVESAAVKLENGDSLHFTVSIGVSSVETTDTGIDTTLKRADAALYKAKNGGRNRMCSDDTARSEASGNLKK</sequence>
<dbReference type="InterPro" id="IPR035965">
    <property type="entry name" value="PAS-like_dom_sf"/>
</dbReference>
<dbReference type="PROSITE" id="PS50112">
    <property type="entry name" value="PAS"/>
    <property type="match status" value="2"/>
</dbReference>
<dbReference type="SMART" id="SM00086">
    <property type="entry name" value="PAC"/>
    <property type="match status" value="2"/>
</dbReference>
<dbReference type="NCBIfam" id="TIGR00254">
    <property type="entry name" value="GGDEF"/>
    <property type="match status" value="1"/>
</dbReference>
<evidence type="ECO:0000259" key="4">
    <source>
        <dbReference type="PROSITE" id="PS50113"/>
    </source>
</evidence>
<dbReference type="InterPro" id="IPR001610">
    <property type="entry name" value="PAC"/>
</dbReference>
<dbReference type="InterPro" id="IPR013656">
    <property type="entry name" value="PAS_4"/>
</dbReference>
<dbReference type="PROSITE" id="PS50887">
    <property type="entry name" value="GGDEF"/>
    <property type="match status" value="1"/>
</dbReference>
<feature type="transmembrane region" description="Helical" evidence="2">
    <location>
        <begin position="189"/>
        <end position="208"/>
    </location>
</feature>